<dbReference type="EMBL" id="JBIAPK010000015">
    <property type="protein sequence ID" value="MFF3343509.1"/>
    <property type="molecule type" value="Genomic_DNA"/>
</dbReference>
<dbReference type="GO" id="GO:0016740">
    <property type="term" value="F:transferase activity"/>
    <property type="evidence" value="ECO:0007669"/>
    <property type="project" value="UniProtKB-KW"/>
</dbReference>
<name>A0ABW6RPK5_9ACTN</name>
<sequence>MTSTSTRTEPPRADCIADSAGGITFDIVGDASPGAVLVLRRRGGKTAADVMRLPLTPAGEGRLRAVLPSTVELPEGRWDAFTTHGDEDAGEQRIEPGIRDLRSLVDRAPDPGRAQVAVRIPYPTLDGKLAVRSWLRAPHAEAGTLTFAPGAMTLEGRLYGAGPGGGAVVEARLRGAKKDVYRAPVTVRDDGTFTFTLAYEPLAEGRGDEQRLWDLWLCPADAEPGQAAGIRVGRILDDVWDKKGVFRYPVRPVEGPKVTRPTTAYPYFTVDNDLSVRLDTAKQEPEQGQK</sequence>
<comment type="caution">
    <text evidence="1">The sequence shown here is derived from an EMBL/GenBank/DDBJ whole genome shotgun (WGS) entry which is preliminary data.</text>
</comment>
<organism evidence="1 2">
    <name type="scientific">Streptomyces flavidovirens</name>
    <dbReference type="NCBI Taxonomy" id="67298"/>
    <lineage>
        <taxon>Bacteria</taxon>
        <taxon>Bacillati</taxon>
        <taxon>Actinomycetota</taxon>
        <taxon>Actinomycetes</taxon>
        <taxon>Kitasatosporales</taxon>
        <taxon>Streptomycetaceae</taxon>
        <taxon>Streptomyces</taxon>
    </lineage>
</organism>
<keyword evidence="2" id="KW-1185">Reference proteome</keyword>
<evidence type="ECO:0000313" key="1">
    <source>
        <dbReference type="EMBL" id="MFF3343509.1"/>
    </source>
</evidence>
<proteinExistence type="predicted"/>
<evidence type="ECO:0000313" key="2">
    <source>
        <dbReference type="Proteomes" id="UP001601976"/>
    </source>
</evidence>
<keyword evidence="1" id="KW-0808">Transferase</keyword>
<reference evidence="1 2" key="1">
    <citation type="submission" date="2024-10" db="EMBL/GenBank/DDBJ databases">
        <title>The Natural Products Discovery Center: Release of the First 8490 Sequenced Strains for Exploring Actinobacteria Biosynthetic Diversity.</title>
        <authorList>
            <person name="Kalkreuter E."/>
            <person name="Kautsar S.A."/>
            <person name="Yang D."/>
            <person name="Bader C.D."/>
            <person name="Teijaro C.N."/>
            <person name="Fluegel L."/>
            <person name="Davis C.M."/>
            <person name="Simpson J.R."/>
            <person name="Lauterbach L."/>
            <person name="Steele A.D."/>
            <person name="Gui C."/>
            <person name="Meng S."/>
            <person name="Li G."/>
            <person name="Viehrig K."/>
            <person name="Ye F."/>
            <person name="Su P."/>
            <person name="Kiefer A.F."/>
            <person name="Nichols A."/>
            <person name="Cepeda A.J."/>
            <person name="Yan W."/>
            <person name="Fan B."/>
            <person name="Jiang Y."/>
            <person name="Adhikari A."/>
            <person name="Zheng C.-J."/>
            <person name="Schuster L."/>
            <person name="Cowan T.M."/>
            <person name="Smanski M.J."/>
            <person name="Chevrette M.G."/>
            <person name="De Carvalho L.P.S."/>
            <person name="Shen B."/>
        </authorList>
    </citation>
    <scope>NUCLEOTIDE SEQUENCE [LARGE SCALE GENOMIC DNA]</scope>
    <source>
        <strain evidence="1 2">NPDC003029</strain>
    </source>
</reference>
<dbReference type="Proteomes" id="UP001601976">
    <property type="component" value="Unassembled WGS sequence"/>
</dbReference>
<dbReference type="RefSeq" id="WP_355725409.1">
    <property type="nucleotide sequence ID" value="NZ_JBEXNP010000021.1"/>
</dbReference>
<accession>A0ABW6RPK5</accession>
<protein>
    <submittedName>
        <fullName evidence="1">Transferase</fullName>
    </submittedName>
</protein>
<gene>
    <name evidence="1" type="ORF">ACFYWW_33250</name>
</gene>